<evidence type="ECO:0000313" key="3">
    <source>
        <dbReference type="Proteomes" id="UP000662821"/>
    </source>
</evidence>
<evidence type="ECO:0008006" key="4">
    <source>
        <dbReference type="Google" id="ProtNLM"/>
    </source>
</evidence>
<dbReference type="EMBL" id="CP071520">
    <property type="protein sequence ID" value="QSX94207.1"/>
    <property type="molecule type" value="Genomic_DNA"/>
</dbReference>
<evidence type="ECO:0000256" key="1">
    <source>
        <dbReference type="SAM" id="SignalP"/>
    </source>
</evidence>
<feature type="chain" id="PRO_5042536354" description="Copper resistance protein NlpE" evidence="1">
    <location>
        <begin position="26"/>
        <end position="237"/>
    </location>
</feature>
<organism evidence="2 3">
    <name type="scientific">Janthinobacterium lividum</name>
    <dbReference type="NCBI Taxonomy" id="29581"/>
    <lineage>
        <taxon>Bacteria</taxon>
        <taxon>Pseudomonadati</taxon>
        <taxon>Pseudomonadota</taxon>
        <taxon>Betaproteobacteria</taxon>
        <taxon>Burkholderiales</taxon>
        <taxon>Oxalobacteraceae</taxon>
        <taxon>Janthinobacterium</taxon>
    </lineage>
</organism>
<protein>
    <recommendedName>
        <fullName evidence="4">Copper resistance protein NlpE</fullName>
    </recommendedName>
</protein>
<dbReference type="RefSeq" id="WP_151095301.1">
    <property type="nucleotide sequence ID" value="NZ_CP071520.1"/>
</dbReference>
<dbReference type="Proteomes" id="UP000662821">
    <property type="component" value="Chromosome"/>
</dbReference>
<reference evidence="2 3" key="1">
    <citation type="submission" date="2021-03" db="EMBL/GenBank/DDBJ databases">
        <title>Draft genome sequence of Janthinobacterium sp. strain PLB02 isolated from infected primmorphs (Lubomirskia baicalensis).</title>
        <authorList>
            <person name="Chernogor L.I."/>
            <person name="Belikov S.I."/>
            <person name="Petrushin I.S."/>
        </authorList>
    </citation>
    <scope>NUCLEOTIDE SEQUENCE [LARGE SCALE GENOMIC DNA]</scope>
    <source>
        <strain evidence="2 3">PLB02</strain>
    </source>
</reference>
<feature type="signal peptide" evidence="1">
    <location>
        <begin position="1"/>
        <end position="25"/>
    </location>
</feature>
<dbReference type="AlphaFoldDB" id="A0AAJ4MNL3"/>
<accession>A0AAJ4MNL3</accession>
<gene>
    <name evidence="2" type="ORF">J3P46_15745</name>
</gene>
<sequence length="237" mass="25365">MKKSLSRLLACAALALSFSAGAASAADPAAASLPGHYYLQGVMETGSELLLKKDGKFEWMLSYGNTDEQASGEWRVAGDVVTLVAGNGGKEPQFRVFEESEMRIQKPAEAGLWVAIVGFPRLGPMAGVEVKFEAQSGKTATAVSVANGDAIVRMPASESWVRAGLRRQGSKADYQWLTVPPVRAQERIAAFAVTDPQWLRGQAYQKLSLRVVKGGLKVDDPDHGLARGLYAKPASTQ</sequence>
<keyword evidence="1" id="KW-0732">Signal</keyword>
<name>A0AAJ4MNL3_9BURK</name>
<evidence type="ECO:0000313" key="2">
    <source>
        <dbReference type="EMBL" id="QSX94207.1"/>
    </source>
</evidence>
<proteinExistence type="predicted"/>